<dbReference type="GO" id="GO:0031624">
    <property type="term" value="F:ubiquitin conjugating enzyme binding"/>
    <property type="evidence" value="ECO:0007669"/>
    <property type="project" value="TreeGrafter"/>
</dbReference>
<accession>A0A1C7MGB8</accession>
<dbReference type="OrthoDB" id="27198at2759"/>
<keyword evidence="5" id="KW-1185">Reference proteome</keyword>
<dbReference type="EMBL" id="LUGG01000004">
    <property type="protein sequence ID" value="OBZ75667.1"/>
    <property type="molecule type" value="Genomic_DNA"/>
</dbReference>
<dbReference type="GO" id="GO:0045116">
    <property type="term" value="P:protein neddylation"/>
    <property type="evidence" value="ECO:0007669"/>
    <property type="project" value="TreeGrafter"/>
</dbReference>
<comment type="caution">
    <text evidence="4">The sequence shown here is derived from an EMBL/GenBank/DDBJ whole genome shotgun (WGS) entry which is preliminary data.</text>
</comment>
<dbReference type="InterPro" id="IPR042460">
    <property type="entry name" value="DCN1-like_PONY"/>
</dbReference>
<organism evidence="4 5">
    <name type="scientific">Grifola frondosa</name>
    <name type="common">Maitake</name>
    <name type="synonym">Polyporus frondosus</name>
    <dbReference type="NCBI Taxonomy" id="5627"/>
    <lineage>
        <taxon>Eukaryota</taxon>
        <taxon>Fungi</taxon>
        <taxon>Dikarya</taxon>
        <taxon>Basidiomycota</taxon>
        <taxon>Agaricomycotina</taxon>
        <taxon>Agaricomycetes</taxon>
        <taxon>Polyporales</taxon>
        <taxon>Grifolaceae</taxon>
        <taxon>Grifola</taxon>
    </lineage>
</organism>
<evidence type="ECO:0000256" key="1">
    <source>
        <dbReference type="RuleBase" id="RU410713"/>
    </source>
</evidence>
<dbReference type="STRING" id="5627.A0A1C7MGB8"/>
<dbReference type="GO" id="GO:0000151">
    <property type="term" value="C:ubiquitin ligase complex"/>
    <property type="evidence" value="ECO:0007669"/>
    <property type="project" value="TreeGrafter"/>
</dbReference>
<reference evidence="4 5" key="1">
    <citation type="submission" date="2016-03" db="EMBL/GenBank/DDBJ databases">
        <title>Whole genome sequencing of Grifola frondosa 9006-11.</title>
        <authorList>
            <person name="Min B."/>
            <person name="Park H."/>
            <person name="Kim J.-G."/>
            <person name="Cho H."/>
            <person name="Oh Y.-L."/>
            <person name="Kong W.-S."/>
            <person name="Choi I.-G."/>
        </authorList>
    </citation>
    <scope>NUCLEOTIDE SEQUENCE [LARGE SCALE GENOMIC DNA]</scope>
    <source>
        <strain evidence="4 5">9006-11</strain>
    </source>
</reference>
<dbReference type="Pfam" id="PF03556">
    <property type="entry name" value="Cullin_binding"/>
    <property type="match status" value="1"/>
</dbReference>
<dbReference type="PANTHER" id="PTHR12281">
    <property type="entry name" value="RP42 RELATED"/>
    <property type="match status" value="1"/>
</dbReference>
<dbReference type="GO" id="GO:0097602">
    <property type="term" value="F:cullin family protein binding"/>
    <property type="evidence" value="ECO:0007669"/>
    <property type="project" value="TreeGrafter"/>
</dbReference>
<dbReference type="PROSITE" id="PS51229">
    <property type="entry name" value="DCUN1"/>
    <property type="match status" value="1"/>
</dbReference>
<gene>
    <name evidence="4" type="primary">dcun1d4</name>
    <name evidence="4" type="ORF">A0H81_04807</name>
</gene>
<dbReference type="GO" id="GO:0032182">
    <property type="term" value="F:ubiquitin-like protein binding"/>
    <property type="evidence" value="ECO:0007669"/>
    <property type="project" value="TreeGrafter"/>
</dbReference>
<evidence type="ECO:0000313" key="4">
    <source>
        <dbReference type="EMBL" id="OBZ75667.1"/>
    </source>
</evidence>
<protein>
    <recommendedName>
        <fullName evidence="1">Defective in cullin neddylation protein</fullName>
    </recommendedName>
</protein>
<feature type="compositionally biased region" description="Polar residues" evidence="2">
    <location>
        <begin position="102"/>
        <end position="119"/>
    </location>
</feature>
<feature type="compositionally biased region" description="Low complexity" evidence="2">
    <location>
        <begin position="88"/>
        <end position="101"/>
    </location>
</feature>
<name>A0A1C7MGB8_GRIFR</name>
<feature type="compositionally biased region" description="Acidic residues" evidence="2">
    <location>
        <begin position="149"/>
        <end position="175"/>
    </location>
</feature>
<dbReference type="Gene3D" id="1.10.238.200">
    <property type="entry name" value="Cullin, PONY binding domain"/>
    <property type="match status" value="1"/>
</dbReference>
<evidence type="ECO:0000313" key="5">
    <source>
        <dbReference type="Proteomes" id="UP000092993"/>
    </source>
</evidence>
<dbReference type="PANTHER" id="PTHR12281:SF12">
    <property type="entry name" value="DEFECTIVE IN CULLIN NEDDYLATION PROTEIN"/>
    <property type="match status" value="1"/>
</dbReference>
<feature type="region of interest" description="Disordered" evidence="2">
    <location>
        <begin position="63"/>
        <end position="125"/>
    </location>
</feature>
<evidence type="ECO:0000256" key="2">
    <source>
        <dbReference type="SAM" id="MobiDB-lite"/>
    </source>
</evidence>
<dbReference type="InterPro" id="IPR005176">
    <property type="entry name" value="PONY_dom"/>
</dbReference>
<dbReference type="Gene3D" id="1.10.238.10">
    <property type="entry name" value="EF-hand"/>
    <property type="match status" value="1"/>
</dbReference>
<comment type="function">
    <text evidence="1">Neddylation of cullins play an essential role in the regulation of SCF-type complexes activity.</text>
</comment>
<evidence type="ECO:0000259" key="3">
    <source>
        <dbReference type="PROSITE" id="PS51229"/>
    </source>
</evidence>
<proteinExistence type="predicted"/>
<dbReference type="Proteomes" id="UP000092993">
    <property type="component" value="Unassembled WGS sequence"/>
</dbReference>
<dbReference type="InterPro" id="IPR014764">
    <property type="entry name" value="DCN-prot"/>
</dbReference>
<feature type="region of interest" description="Disordered" evidence="2">
    <location>
        <begin position="146"/>
        <end position="180"/>
    </location>
</feature>
<feature type="domain" description="DCUN1" evidence="3">
    <location>
        <begin position="219"/>
        <end position="446"/>
    </location>
</feature>
<dbReference type="AlphaFoldDB" id="A0A1C7MGB8"/>
<sequence>MKLSSDAVINSISVALETFYYSGVVECTVATPKSGSTASAETTVAHASYASDALSLRHDLHCPTPAVPRIESPRRMPPKRKRADETVTTRATRSSTRLKATPSGSEETASVSDAKNTPATGCAGSDVRSIPLNSFRVYDRHVYDVTGGAEDEENKEDDSEVDVKDDCEDDSDEGEGQVSGSVFSRVAATAIAGNDAIASTSASDPLLLPKNLCLLQEPYSATRASDVFKSYVDPDDSTVIGPEGFERLCTDMGISLEGALPLILAWQMHAAEMAKISFKEWEKGTEGLRVSELQTISLVLQDLEDLLLLDKPPIKPPTGVAAQAKKKASAGSEPYNRAKYYEYARNKDKSFLELYTYCFALAKPPSARNIDIETASAFWSVLVAPRYPIMSDILAFINETGKYKGVNKDLWSMMLEFCRSIEPDLSNYEADGAWPTMLDDFVLWKNPKTNGEDSSRGHAGE</sequence>